<gene>
    <name evidence="3" type="ORF">OQZ29_20775</name>
</gene>
<accession>A0A9X3IC27</accession>
<keyword evidence="4" id="KW-1185">Reference proteome</keyword>
<evidence type="ECO:0000256" key="1">
    <source>
        <dbReference type="SAM" id="MobiDB-lite"/>
    </source>
</evidence>
<name>A0A9X3IC27_9SPHI</name>
<comment type="caution">
    <text evidence="3">The sequence shown here is derived from an EMBL/GenBank/DDBJ whole genome shotgun (WGS) entry which is preliminary data.</text>
</comment>
<dbReference type="RefSeq" id="WP_010603127.1">
    <property type="nucleotide sequence ID" value="NZ_JAPJUH010000007.1"/>
</dbReference>
<dbReference type="PROSITE" id="PS51257">
    <property type="entry name" value="PROKAR_LIPOPROTEIN"/>
    <property type="match status" value="1"/>
</dbReference>
<evidence type="ECO:0008006" key="5">
    <source>
        <dbReference type="Google" id="ProtNLM"/>
    </source>
</evidence>
<dbReference type="Proteomes" id="UP001142592">
    <property type="component" value="Unassembled WGS sequence"/>
</dbReference>
<dbReference type="EMBL" id="JAPJUH010000007">
    <property type="protein sequence ID" value="MCX3267208.1"/>
    <property type="molecule type" value="Genomic_DNA"/>
</dbReference>
<evidence type="ECO:0000313" key="3">
    <source>
        <dbReference type="EMBL" id="MCX3267208.1"/>
    </source>
</evidence>
<feature type="compositionally biased region" description="Polar residues" evidence="1">
    <location>
        <begin position="31"/>
        <end position="48"/>
    </location>
</feature>
<feature type="chain" id="PRO_5040823651" description="Entericidin" evidence="2">
    <location>
        <begin position="21"/>
        <end position="66"/>
    </location>
</feature>
<feature type="region of interest" description="Disordered" evidence="1">
    <location>
        <begin position="27"/>
        <end position="66"/>
    </location>
</feature>
<feature type="signal peptide" evidence="2">
    <location>
        <begin position="1"/>
        <end position="20"/>
    </location>
</feature>
<protein>
    <recommendedName>
        <fullName evidence="5">Entericidin</fullName>
    </recommendedName>
</protein>
<evidence type="ECO:0000256" key="2">
    <source>
        <dbReference type="SAM" id="SignalP"/>
    </source>
</evidence>
<keyword evidence="2" id="KW-0732">Signal</keyword>
<organism evidence="3 4">
    <name type="scientific">Pedobacter agri</name>
    <dbReference type="NCBI Taxonomy" id="454586"/>
    <lineage>
        <taxon>Bacteria</taxon>
        <taxon>Pseudomonadati</taxon>
        <taxon>Bacteroidota</taxon>
        <taxon>Sphingobacteriia</taxon>
        <taxon>Sphingobacteriales</taxon>
        <taxon>Sphingobacteriaceae</taxon>
        <taxon>Pedobacter</taxon>
    </lineage>
</organism>
<reference evidence="3" key="1">
    <citation type="submission" date="2022-11" db="EMBL/GenBank/DDBJ databases">
        <authorList>
            <person name="Graham C."/>
            <person name="Newman J.D."/>
        </authorList>
    </citation>
    <scope>NUCLEOTIDE SEQUENCE</scope>
    <source>
        <strain evidence="3">DSM 19486</strain>
    </source>
</reference>
<proteinExistence type="predicted"/>
<sequence length="66" mass="7145">MKTKLLIFMMAIGLAFSACNGKQADQENADEMNQYTDSTTQKDSLSADTTHDKTTNAPADAGTEKK</sequence>
<dbReference type="AlphaFoldDB" id="A0A9X3IC27"/>
<evidence type="ECO:0000313" key="4">
    <source>
        <dbReference type="Proteomes" id="UP001142592"/>
    </source>
</evidence>